<evidence type="ECO:0000313" key="2">
    <source>
        <dbReference type="EMBL" id="KAJ5193436.1"/>
    </source>
</evidence>
<sequence>MSLSGTLRNTRLSFDPFGDYGSVPVARGQEKIAKSVAANFLQAAHSGSDSSNKSTSKESVGFVMV</sequence>
<organism evidence="2 3">
    <name type="scientific">Penicillium cf. viridicatum</name>
    <dbReference type="NCBI Taxonomy" id="2972119"/>
    <lineage>
        <taxon>Eukaryota</taxon>
        <taxon>Fungi</taxon>
        <taxon>Dikarya</taxon>
        <taxon>Ascomycota</taxon>
        <taxon>Pezizomycotina</taxon>
        <taxon>Eurotiomycetes</taxon>
        <taxon>Eurotiomycetidae</taxon>
        <taxon>Eurotiales</taxon>
        <taxon>Aspergillaceae</taxon>
        <taxon>Penicillium</taxon>
    </lineage>
</organism>
<comment type="caution">
    <text evidence="2">The sequence shown here is derived from an EMBL/GenBank/DDBJ whole genome shotgun (WGS) entry which is preliminary data.</text>
</comment>
<gene>
    <name evidence="2" type="ORF">N7449_009578</name>
</gene>
<feature type="compositionally biased region" description="Low complexity" evidence="1">
    <location>
        <begin position="46"/>
        <end position="59"/>
    </location>
</feature>
<evidence type="ECO:0000313" key="3">
    <source>
        <dbReference type="Proteomes" id="UP001150942"/>
    </source>
</evidence>
<dbReference type="AlphaFoldDB" id="A0A9W9M864"/>
<keyword evidence="3" id="KW-1185">Reference proteome</keyword>
<evidence type="ECO:0000256" key="1">
    <source>
        <dbReference type="SAM" id="MobiDB-lite"/>
    </source>
</evidence>
<protein>
    <submittedName>
        <fullName evidence="2">Uncharacterized protein</fullName>
    </submittedName>
</protein>
<accession>A0A9W9M864</accession>
<dbReference type="Proteomes" id="UP001150942">
    <property type="component" value="Unassembled WGS sequence"/>
</dbReference>
<reference evidence="2" key="2">
    <citation type="journal article" date="2023" name="IMA Fungus">
        <title>Comparative genomic study of the Penicillium genus elucidates a diverse pangenome and 15 lateral gene transfer events.</title>
        <authorList>
            <person name="Petersen C."/>
            <person name="Sorensen T."/>
            <person name="Nielsen M.R."/>
            <person name="Sondergaard T.E."/>
            <person name="Sorensen J.L."/>
            <person name="Fitzpatrick D.A."/>
            <person name="Frisvad J.C."/>
            <person name="Nielsen K.L."/>
        </authorList>
    </citation>
    <scope>NUCLEOTIDE SEQUENCE</scope>
    <source>
        <strain evidence="2">IBT 20477</strain>
    </source>
</reference>
<dbReference type="EMBL" id="JAPQKQ010000006">
    <property type="protein sequence ID" value="KAJ5193436.1"/>
    <property type="molecule type" value="Genomic_DNA"/>
</dbReference>
<feature type="region of interest" description="Disordered" evidence="1">
    <location>
        <begin position="44"/>
        <end position="65"/>
    </location>
</feature>
<reference evidence="2" key="1">
    <citation type="submission" date="2022-11" db="EMBL/GenBank/DDBJ databases">
        <authorList>
            <person name="Petersen C."/>
        </authorList>
    </citation>
    <scope>NUCLEOTIDE SEQUENCE</scope>
    <source>
        <strain evidence="2">IBT 20477</strain>
    </source>
</reference>
<name>A0A9W9M864_9EURO</name>
<proteinExistence type="predicted"/>